<accession>A0ABU8QKE5</accession>
<gene>
    <name evidence="1" type="ORF">WG622_16630</name>
</gene>
<dbReference type="InterPro" id="IPR018988">
    <property type="entry name" value="DUF2000"/>
</dbReference>
<name>A0ABU8QKE5_9RHOB</name>
<dbReference type="Gene3D" id="3.40.1490.10">
    <property type="entry name" value="Bit1"/>
    <property type="match status" value="1"/>
</dbReference>
<dbReference type="RefSeq" id="WP_243614281.1">
    <property type="nucleotide sequence ID" value="NZ_JBBGAZ010000013.1"/>
</dbReference>
<reference evidence="1 2" key="1">
    <citation type="submission" date="2024-03" db="EMBL/GenBank/DDBJ databases">
        <title>Cognatishimia coralii sp. nov., a marine bacterium isolated from coral surrounding seawater.</title>
        <authorList>
            <person name="Liu X."/>
            <person name="Liu S."/>
            <person name="Sun H."/>
            <person name="Zhang Y."/>
        </authorList>
    </citation>
    <scope>NUCLEOTIDE SEQUENCE [LARGE SCALE GENOMIC DNA]</scope>
    <source>
        <strain evidence="1 2">D5M38</strain>
    </source>
</reference>
<dbReference type="SUPFAM" id="SSF102462">
    <property type="entry name" value="Peptidyl-tRNA hydrolase II"/>
    <property type="match status" value="1"/>
</dbReference>
<keyword evidence="2" id="KW-1185">Reference proteome</keyword>
<dbReference type="Pfam" id="PF09391">
    <property type="entry name" value="DUF2000"/>
    <property type="match status" value="1"/>
</dbReference>
<evidence type="ECO:0000313" key="1">
    <source>
        <dbReference type="EMBL" id="MEJ5219884.1"/>
    </source>
</evidence>
<proteinExistence type="predicted"/>
<organism evidence="1 2">
    <name type="scientific">Cognatishimia coralii</name>
    <dbReference type="NCBI Taxonomy" id="3083254"/>
    <lineage>
        <taxon>Bacteria</taxon>
        <taxon>Pseudomonadati</taxon>
        <taxon>Pseudomonadota</taxon>
        <taxon>Alphaproteobacteria</taxon>
        <taxon>Rhodobacterales</taxon>
        <taxon>Paracoccaceae</taxon>
        <taxon>Cognatishimia</taxon>
    </lineage>
</organism>
<dbReference type="InterPro" id="IPR023476">
    <property type="entry name" value="Pep_tRNA_hydro_II_dom_sf"/>
</dbReference>
<sequence length="157" mass="16439">MPTENVTSPTTNVHNAPLHGEGDLRLAIVVSPDQSIGYLANTVATIAAGIGAVHPGIGNVTLTDSEGVSIMNSADRPVPILQADSAQMLTIAESAHKHSTGLTLVAFPEFARKLHSFKDYKDEFPQRSLSNEALSGVGLCGPVKAVKSLTGSLKLLR</sequence>
<dbReference type="EMBL" id="JBBGAZ010000013">
    <property type="protein sequence ID" value="MEJ5219884.1"/>
    <property type="molecule type" value="Genomic_DNA"/>
</dbReference>
<dbReference type="Proteomes" id="UP001368270">
    <property type="component" value="Unassembled WGS sequence"/>
</dbReference>
<protein>
    <submittedName>
        <fullName evidence="1">DUF2000 domain-containing protein</fullName>
    </submittedName>
</protein>
<comment type="caution">
    <text evidence="1">The sequence shown here is derived from an EMBL/GenBank/DDBJ whole genome shotgun (WGS) entry which is preliminary data.</text>
</comment>
<evidence type="ECO:0000313" key="2">
    <source>
        <dbReference type="Proteomes" id="UP001368270"/>
    </source>
</evidence>